<keyword evidence="11" id="KW-1185">Reference proteome</keyword>
<dbReference type="EC" id="2.3.2.27" evidence="7"/>
<dbReference type="EMBL" id="SCEB01214896">
    <property type="protein sequence ID" value="RXM32552.1"/>
    <property type="molecule type" value="Genomic_DNA"/>
</dbReference>
<dbReference type="InterPro" id="IPR003769">
    <property type="entry name" value="ClpS_core"/>
</dbReference>
<keyword evidence="5 7" id="KW-0862">Zinc</keyword>
<comment type="catalytic activity">
    <reaction evidence="7">
        <text>S-ubiquitinyl-[E2 ubiquitin-conjugating enzyme]-L-cysteine + [acceptor protein]-L-lysine = [E2 ubiquitin-conjugating enzyme]-L-cysteine + N(6)-ubiquitinyl-[acceptor protein]-L-lysine.</text>
        <dbReference type="EC" id="2.3.2.27"/>
    </reaction>
</comment>
<protein>
    <recommendedName>
        <fullName evidence="7">E3 ubiquitin-protein ligase</fullName>
        <ecNumber evidence="7">2.3.2.27</ecNumber>
    </recommendedName>
</protein>
<organism evidence="10 11">
    <name type="scientific">Acipenser ruthenus</name>
    <name type="common">Sterlet sturgeon</name>
    <dbReference type="NCBI Taxonomy" id="7906"/>
    <lineage>
        <taxon>Eukaryota</taxon>
        <taxon>Metazoa</taxon>
        <taxon>Chordata</taxon>
        <taxon>Craniata</taxon>
        <taxon>Vertebrata</taxon>
        <taxon>Euteleostomi</taxon>
        <taxon>Actinopterygii</taxon>
        <taxon>Chondrostei</taxon>
        <taxon>Acipenseriformes</taxon>
        <taxon>Acipenseridae</taxon>
        <taxon>Acipenser</taxon>
    </lineage>
</organism>
<evidence type="ECO:0000256" key="2">
    <source>
        <dbReference type="ARBA" id="ARBA00022553"/>
    </source>
</evidence>
<sequence length="927" mass="107576">MVGTTLLRPLEWYLFGEDPQLGLEKLQQGSGSSQLCGRVFKEGETTYTCRDCAIDPTCVLCMDCFQNSVHRNHRYKGAESQLEDGLMERARMLFQVLFKYTVDMLVWEEGQELPAELQPSVKEDTYYCVLYNDEHHSYDHVIYTLQRSVQCDLGEAQTHTNLIDKEGRRAVKRGTLQACQEAKQAIQSNSEHISLQPLRVEILHSAVMAHQSFALRLGTWFQQVVNYSVGFRQVFCQVSLQAALDPELHCLISRLMLCDAKLYKGARKIVHDLIVCSLLMETEYKRLFAIEFAKNYKQLQEDFINDDHERSISVTALSVQIFTVPTLARQLIEEGNVVKVIIDTVMEMLSEHLDDNNRFHFQGYNSERFFRIQVVFHDLKYILISKPTIWTERLRQQFLEGLRAFLGMLKCMQGMEEVKRQFGQHIEVEPEWEAGFSIQIQLRHTLSMFQDWCTADEELLLQGYKECYNTLMSCTNQPFKSEEIDTHMCNHVLHCKPYKVSQDPVSIHLPISRLLAVSGIMGESELLSKLLLCLLRYILISKPTIWTERLRQQFLEGLRAFLGMLKCMQGMEEVKRQFGQHIEVEPEWEAGFSIQIQLRHTLSMFQDWCTADEELLLQGYKECYNTLMSCTNQPFKSEEIDTHMCNHVLRCKPYKVSQDPVSIHLPISRLLAGLYVHLCRSGAINRLHEYLPAGCDIAYMVEYPLRCLVLAAQVAAEMWRRNGLSLVSQVYYYQDVKCRDEMFDKDIIMLQIAASKMDPNHFMILILQRFELFEFFNRSTVSRDKAEDAQKKRRKLENSGKALPPPDPPEFLPAFANIVNVLNCDVLIHVLRTVLRRAVETSGKLWTEAMIQRVLHLIGQGLLEEKQQLEANREEVAFDFSLKARRIEHGKSLLTFLEKLKLVPPLEAQKDMITWTLQVEARALFFF</sequence>
<comment type="pathway">
    <text evidence="1 7">Protein modification; protein ubiquitination.</text>
</comment>
<dbReference type="InterPro" id="IPR003126">
    <property type="entry name" value="Znf_UBR"/>
</dbReference>
<keyword evidence="6" id="KW-0007">Acetylation</keyword>
<dbReference type="FunFam" id="3.30.1390.10:FF:000005">
    <property type="entry name" value="E3 ubiquitin-protein ligase UBR1 isoform X2"/>
    <property type="match status" value="1"/>
</dbReference>
<dbReference type="InterPro" id="IPR039164">
    <property type="entry name" value="UBR1-like"/>
</dbReference>
<evidence type="ECO:0000256" key="5">
    <source>
        <dbReference type="ARBA" id="ARBA00022833"/>
    </source>
</evidence>
<dbReference type="UniPathway" id="UPA00143"/>
<evidence type="ECO:0000256" key="4">
    <source>
        <dbReference type="ARBA" id="ARBA00022771"/>
    </source>
</evidence>
<reference evidence="10 11" key="1">
    <citation type="submission" date="2019-01" db="EMBL/GenBank/DDBJ databases">
        <title>Draft Genome and Complete Hox-Cluster Characterization of the Sterlet Sturgeon (Acipenser ruthenus).</title>
        <authorList>
            <person name="Wei Q."/>
        </authorList>
    </citation>
    <scope>NUCLEOTIDE SEQUENCE [LARGE SCALE GENOMIC DNA]</scope>
    <source>
        <strain evidence="10">WHYD16114868_AA</strain>
        <tissue evidence="10">Blood</tissue>
    </source>
</reference>
<keyword evidence="4 7" id="KW-0863">Zinc-finger</keyword>
<dbReference type="GO" id="GO:0071596">
    <property type="term" value="P:ubiquitin-dependent protein catabolic process via the N-end rule pathway"/>
    <property type="evidence" value="ECO:0007669"/>
    <property type="project" value="UniProtKB-UniRule"/>
</dbReference>
<dbReference type="PANTHER" id="PTHR21497:SF27">
    <property type="entry name" value="E3 UBIQUITIN-PROTEIN LIGASE UBR1"/>
    <property type="match status" value="1"/>
</dbReference>
<dbReference type="SMART" id="SM00396">
    <property type="entry name" value="ZnF_UBR1"/>
    <property type="match status" value="1"/>
</dbReference>
<dbReference type="Pfam" id="PF02207">
    <property type="entry name" value="zf-UBR"/>
    <property type="match status" value="1"/>
</dbReference>
<evidence type="ECO:0000256" key="7">
    <source>
        <dbReference type="RuleBase" id="RU366018"/>
    </source>
</evidence>
<dbReference type="PANTHER" id="PTHR21497">
    <property type="entry name" value="UBIQUITIN LIGASE E3 ALPHA-RELATED"/>
    <property type="match status" value="1"/>
</dbReference>
<dbReference type="SUPFAM" id="SSF54736">
    <property type="entry name" value="ClpS-like"/>
    <property type="match status" value="1"/>
</dbReference>
<keyword evidence="7" id="KW-0833">Ubl conjugation pathway</keyword>
<gene>
    <name evidence="10" type="ORF">EOD39_15961</name>
</gene>
<dbReference type="Pfam" id="PF02617">
    <property type="entry name" value="ClpS"/>
    <property type="match status" value="1"/>
</dbReference>
<comment type="similarity">
    <text evidence="7">Belongs to the E3 ubiquitin-protein ligase UBR1-like family.</text>
</comment>
<name>A0A444UBL7_ACIRT</name>
<dbReference type="GO" id="GO:0000151">
    <property type="term" value="C:ubiquitin ligase complex"/>
    <property type="evidence" value="ECO:0007669"/>
    <property type="project" value="TreeGrafter"/>
</dbReference>
<comment type="function">
    <text evidence="7">Ubiquitin ligase protein which is a component of the N-end rule pathway. Recognizes and binds to proteins bearing specific N-terminal residues that are destabilizing according to the N-end rule, leading to their ubiquitination and subsequent degradation.</text>
</comment>
<evidence type="ECO:0000313" key="10">
    <source>
        <dbReference type="EMBL" id="RXM32552.1"/>
    </source>
</evidence>
<evidence type="ECO:0000256" key="1">
    <source>
        <dbReference type="ARBA" id="ARBA00004906"/>
    </source>
</evidence>
<accession>A0A444UBL7</accession>
<proteinExistence type="inferred from homology"/>
<keyword evidence="3 7" id="KW-0479">Metal-binding</keyword>
<evidence type="ECO:0000256" key="6">
    <source>
        <dbReference type="ARBA" id="ARBA00022990"/>
    </source>
</evidence>
<evidence type="ECO:0000259" key="9">
    <source>
        <dbReference type="SMART" id="SM00396"/>
    </source>
</evidence>
<dbReference type="Proteomes" id="UP000289886">
    <property type="component" value="Unassembled WGS sequence"/>
</dbReference>
<evidence type="ECO:0000256" key="3">
    <source>
        <dbReference type="ARBA" id="ARBA00022723"/>
    </source>
</evidence>
<dbReference type="GO" id="GO:0005737">
    <property type="term" value="C:cytoplasm"/>
    <property type="evidence" value="ECO:0007669"/>
    <property type="project" value="TreeGrafter"/>
</dbReference>
<evidence type="ECO:0000313" key="11">
    <source>
        <dbReference type="Proteomes" id="UP000289886"/>
    </source>
</evidence>
<dbReference type="Gene3D" id="2.10.110.30">
    <property type="match status" value="1"/>
</dbReference>
<comment type="caution">
    <text evidence="10">The sequence shown here is derived from an EMBL/GenBank/DDBJ whole genome shotgun (WGS) entry which is preliminary data.</text>
</comment>
<keyword evidence="2" id="KW-0597">Phosphoprotein</keyword>
<dbReference type="AlphaFoldDB" id="A0A444UBL7"/>
<dbReference type="Gene3D" id="3.30.1390.10">
    <property type="match status" value="1"/>
</dbReference>
<dbReference type="GO" id="GO:0016567">
    <property type="term" value="P:protein ubiquitination"/>
    <property type="evidence" value="ECO:0007669"/>
    <property type="project" value="UniProtKB-UniRule"/>
</dbReference>
<dbReference type="GO" id="GO:0061630">
    <property type="term" value="F:ubiquitin protein ligase activity"/>
    <property type="evidence" value="ECO:0007669"/>
    <property type="project" value="UniProtKB-UniRule"/>
</dbReference>
<evidence type="ECO:0000256" key="8">
    <source>
        <dbReference type="SAM" id="MobiDB-lite"/>
    </source>
</evidence>
<dbReference type="GO" id="GO:0008270">
    <property type="term" value="F:zinc ion binding"/>
    <property type="evidence" value="ECO:0007669"/>
    <property type="project" value="UniProtKB-UniRule"/>
</dbReference>
<dbReference type="InterPro" id="IPR014719">
    <property type="entry name" value="Ribosomal_bL12_C/ClpS-like"/>
</dbReference>
<feature type="domain" description="UBR-type" evidence="9">
    <location>
        <begin position="34"/>
        <end position="88"/>
    </location>
</feature>
<keyword evidence="7" id="KW-0808">Transferase</keyword>
<feature type="region of interest" description="Disordered" evidence="8">
    <location>
        <begin position="786"/>
        <end position="805"/>
    </location>
</feature>